<keyword evidence="1" id="KW-0472">Membrane</keyword>
<protein>
    <recommendedName>
        <fullName evidence="4">MULE transposase domain-containing protein</fullName>
    </recommendedName>
</protein>
<sequence>MPLVYEGRVYKLKYTGNVGGVQKYVLTILNVFLVINNLFEVNRNIYWYLPRVSTLDCWQPCEPGAWMVFSRLYQNGINNAFVAGKLVPAVCCLCTGKDIGTYWFIFQALMKKAAVLRVNLNPETIICDFEIAL</sequence>
<comment type="caution">
    <text evidence="2">The sequence shown here is derived from an EMBL/GenBank/DDBJ whole genome shotgun (WGS) entry which is preliminary data.</text>
</comment>
<organism evidence="2 3">
    <name type="scientific">Trichinella patagoniensis</name>
    <dbReference type="NCBI Taxonomy" id="990121"/>
    <lineage>
        <taxon>Eukaryota</taxon>
        <taxon>Metazoa</taxon>
        <taxon>Ecdysozoa</taxon>
        <taxon>Nematoda</taxon>
        <taxon>Enoplea</taxon>
        <taxon>Dorylaimia</taxon>
        <taxon>Trichinellida</taxon>
        <taxon>Trichinellidae</taxon>
        <taxon>Trichinella</taxon>
    </lineage>
</organism>
<name>A0A0V0ZI48_9BILA</name>
<proteinExistence type="predicted"/>
<reference evidence="2 3" key="1">
    <citation type="submission" date="2015-01" db="EMBL/GenBank/DDBJ databases">
        <title>Evolution of Trichinella species and genotypes.</title>
        <authorList>
            <person name="Korhonen P.K."/>
            <person name="Edoardo P."/>
            <person name="Giuseppe L.R."/>
            <person name="Gasser R.B."/>
        </authorList>
    </citation>
    <scope>NUCLEOTIDE SEQUENCE [LARGE SCALE GENOMIC DNA]</scope>
    <source>
        <strain evidence="2">ISS2496</strain>
    </source>
</reference>
<dbReference type="EMBL" id="JYDQ01000171">
    <property type="protein sequence ID" value="KRY12205.1"/>
    <property type="molecule type" value="Genomic_DNA"/>
</dbReference>
<dbReference type="AlphaFoldDB" id="A0A0V0ZI48"/>
<evidence type="ECO:0008006" key="4">
    <source>
        <dbReference type="Google" id="ProtNLM"/>
    </source>
</evidence>
<accession>A0A0V0ZI48</accession>
<keyword evidence="3" id="KW-1185">Reference proteome</keyword>
<keyword evidence="1" id="KW-1133">Transmembrane helix</keyword>
<evidence type="ECO:0000313" key="2">
    <source>
        <dbReference type="EMBL" id="KRY12205.1"/>
    </source>
</evidence>
<evidence type="ECO:0000256" key="1">
    <source>
        <dbReference type="SAM" id="Phobius"/>
    </source>
</evidence>
<keyword evidence="1" id="KW-0812">Transmembrane</keyword>
<evidence type="ECO:0000313" key="3">
    <source>
        <dbReference type="Proteomes" id="UP000054783"/>
    </source>
</evidence>
<gene>
    <name evidence="2" type="ORF">T12_8931</name>
</gene>
<feature type="transmembrane region" description="Helical" evidence="1">
    <location>
        <begin position="20"/>
        <end position="39"/>
    </location>
</feature>
<dbReference type="Proteomes" id="UP000054783">
    <property type="component" value="Unassembled WGS sequence"/>
</dbReference>